<gene>
    <name evidence="1" type="ORF">NZNM25_06540</name>
</gene>
<dbReference type="EMBL" id="BGKI01000002">
    <property type="protein sequence ID" value="GBH33863.1"/>
    <property type="molecule type" value="Genomic_DNA"/>
</dbReference>
<name>A0A2S2KQC3_9ARCH</name>
<dbReference type="GO" id="GO:0006974">
    <property type="term" value="P:DNA damage response"/>
    <property type="evidence" value="ECO:0007669"/>
    <property type="project" value="TreeGrafter"/>
</dbReference>
<evidence type="ECO:0000313" key="2">
    <source>
        <dbReference type="Proteomes" id="UP000245829"/>
    </source>
</evidence>
<organism evidence="1 2">
    <name type="scientific">Nitrosopumilus zosterae</name>
    <dbReference type="NCBI Taxonomy" id="718286"/>
    <lineage>
        <taxon>Archaea</taxon>
        <taxon>Nitrososphaerota</taxon>
        <taxon>Nitrososphaeria</taxon>
        <taxon>Nitrosopumilales</taxon>
        <taxon>Nitrosopumilaceae</taxon>
        <taxon>Nitrosopumilus</taxon>
    </lineage>
</organism>
<evidence type="ECO:0000313" key="1">
    <source>
        <dbReference type="EMBL" id="GBH33863.1"/>
    </source>
</evidence>
<dbReference type="Pfam" id="PF04402">
    <property type="entry name" value="SIMPL"/>
    <property type="match status" value="1"/>
</dbReference>
<dbReference type="PANTHER" id="PTHR34387:SF2">
    <property type="entry name" value="SLR1258 PROTEIN"/>
    <property type="match status" value="1"/>
</dbReference>
<reference evidence="1 2" key="1">
    <citation type="submission" date="2018-05" db="EMBL/GenBank/DDBJ databases">
        <title>genome sequencing of Nitrosopumilus sp. NM25.</title>
        <authorList>
            <person name="Mori K."/>
            <person name="Nakagawa T."/>
        </authorList>
    </citation>
    <scope>NUCLEOTIDE SEQUENCE [LARGE SCALE GENOMIC DNA]</scope>
    <source>
        <strain evidence="1 2">NM25</strain>
    </source>
</reference>
<sequence>MATASVDPDLLSVIFGIEIQKPTAKQALEENSKMMENVISALKSVGITESEISTSSLNIYPVYEYISDEFLGIQTRELVGYKVSNILSVETEKLNLAASIIDNGVDAGVNRVDSVYYSLSPQKQMDLKDDLLEQAITNAESKAKKALDPLDHTVIGVKSISLSEFGMPYPQPVFSGDFAMAESKIMSSTPVFSSEQDITTSIQVVFLIGSN</sequence>
<dbReference type="Gene3D" id="3.30.110.170">
    <property type="entry name" value="Protein of unknown function (DUF541), domain 1"/>
    <property type="match status" value="1"/>
</dbReference>
<dbReference type="Gene3D" id="3.30.70.2970">
    <property type="entry name" value="Protein of unknown function (DUF541), domain 2"/>
    <property type="match status" value="1"/>
</dbReference>
<keyword evidence="2" id="KW-1185">Reference proteome</keyword>
<comment type="caution">
    <text evidence="1">The sequence shown here is derived from an EMBL/GenBank/DDBJ whole genome shotgun (WGS) entry which is preliminary data.</text>
</comment>
<protein>
    <recommendedName>
        <fullName evidence="3">DUF541 domain-containing protein</fullName>
    </recommendedName>
</protein>
<dbReference type="AlphaFoldDB" id="A0A2S2KQC3"/>
<accession>A0A2S2KQC3</accession>
<dbReference type="Proteomes" id="UP000245829">
    <property type="component" value="Unassembled WGS sequence"/>
</dbReference>
<dbReference type="InterPro" id="IPR007497">
    <property type="entry name" value="SIMPL/DUF541"/>
</dbReference>
<dbReference type="PANTHER" id="PTHR34387">
    <property type="entry name" value="SLR1258 PROTEIN"/>
    <property type="match status" value="1"/>
</dbReference>
<dbReference type="InterPro" id="IPR052022">
    <property type="entry name" value="26kDa_periplasmic_antigen"/>
</dbReference>
<proteinExistence type="predicted"/>
<evidence type="ECO:0008006" key="3">
    <source>
        <dbReference type="Google" id="ProtNLM"/>
    </source>
</evidence>